<reference evidence="2 3" key="1">
    <citation type="submission" date="2024-06" db="EMBL/GenBank/DDBJ databases">
        <title>The Natural Products Discovery Center: Release of the First 8490 Sequenced Strains for Exploring Actinobacteria Biosynthetic Diversity.</title>
        <authorList>
            <person name="Kalkreuter E."/>
            <person name="Kautsar S.A."/>
            <person name="Yang D."/>
            <person name="Bader C.D."/>
            <person name="Teijaro C.N."/>
            <person name="Fluegel L."/>
            <person name="Davis C.M."/>
            <person name="Simpson J.R."/>
            <person name="Lauterbach L."/>
            <person name="Steele A.D."/>
            <person name="Gui C."/>
            <person name="Meng S."/>
            <person name="Li G."/>
            <person name="Viehrig K."/>
            <person name="Ye F."/>
            <person name="Su P."/>
            <person name="Kiefer A.F."/>
            <person name="Nichols A."/>
            <person name="Cepeda A.J."/>
            <person name="Yan W."/>
            <person name="Fan B."/>
            <person name="Jiang Y."/>
            <person name="Adhikari A."/>
            <person name="Zheng C.-J."/>
            <person name="Schuster L."/>
            <person name="Cowan T.M."/>
            <person name="Smanski M.J."/>
            <person name="Chevrette M.G."/>
            <person name="De Carvalho L.P.S."/>
            <person name="Shen B."/>
        </authorList>
    </citation>
    <scope>NUCLEOTIDE SEQUENCE [LARGE SCALE GENOMIC DNA]</scope>
    <source>
        <strain evidence="2 3">NPDC006286</strain>
    </source>
</reference>
<proteinExistence type="predicted"/>
<protein>
    <recommendedName>
        <fullName evidence="1">DUF6924 domain-containing protein</fullName>
    </recommendedName>
</protein>
<keyword evidence="3" id="KW-1185">Reference proteome</keyword>
<evidence type="ECO:0000313" key="3">
    <source>
        <dbReference type="Proteomes" id="UP001550348"/>
    </source>
</evidence>
<evidence type="ECO:0000313" key="2">
    <source>
        <dbReference type="EMBL" id="MEU0156272.1"/>
    </source>
</evidence>
<feature type="domain" description="DUF6924" evidence="1">
    <location>
        <begin position="10"/>
        <end position="133"/>
    </location>
</feature>
<dbReference type="EMBL" id="JBEXRX010000167">
    <property type="protein sequence ID" value="MEU0156272.1"/>
    <property type="molecule type" value="Genomic_DNA"/>
</dbReference>
<gene>
    <name evidence="2" type="ORF">ABZ071_31180</name>
</gene>
<accession>A0ABV2VV72</accession>
<dbReference type="InterPro" id="IPR053832">
    <property type="entry name" value="DUF6924"/>
</dbReference>
<organism evidence="2 3">
    <name type="scientific">Micromonospora fulviviridis</name>
    <dbReference type="NCBI Taxonomy" id="47860"/>
    <lineage>
        <taxon>Bacteria</taxon>
        <taxon>Bacillati</taxon>
        <taxon>Actinomycetota</taxon>
        <taxon>Actinomycetes</taxon>
        <taxon>Micromonosporales</taxon>
        <taxon>Micromonosporaceae</taxon>
        <taxon>Micromonospora</taxon>
    </lineage>
</organism>
<dbReference type="Proteomes" id="UP001550348">
    <property type="component" value="Unassembled WGS sequence"/>
</dbReference>
<name>A0ABV2VV72_9ACTN</name>
<evidence type="ECO:0000259" key="1">
    <source>
        <dbReference type="Pfam" id="PF21962"/>
    </source>
</evidence>
<dbReference type="RefSeq" id="WP_355667797.1">
    <property type="nucleotide sequence ID" value="NZ_JBEXRX010000167.1"/>
</dbReference>
<comment type="caution">
    <text evidence="2">The sequence shown here is derived from an EMBL/GenBank/DDBJ whole genome shotgun (WGS) entry which is preliminary data.</text>
</comment>
<dbReference type="Pfam" id="PF21962">
    <property type="entry name" value="DUF6924"/>
    <property type="match status" value="1"/>
</dbReference>
<sequence>MADLPETWCVPVVRADFRDDGVWEQLKDEIVSPTEEGFVAGVEFVEDRALIGLSGAAIAAGYPRAYPRQYRHPVVFVVDAVTVSLPERPLLVVNLNEGDETGPFRTMPRQVQAIENNLSITNMDFFEFARSTGWRSLCVTVHRQAAARGGTRTGSRSSTAVNCLPRFGVSELDLPAVADARARSWAH</sequence>